<evidence type="ECO:0000313" key="5">
    <source>
        <dbReference type="Proteomes" id="UP000646745"/>
    </source>
</evidence>
<dbReference type="PROSITE" id="PS51186">
    <property type="entry name" value="GNAT"/>
    <property type="match status" value="1"/>
</dbReference>
<keyword evidence="1" id="KW-0808">Transferase</keyword>
<dbReference type="RefSeq" id="WP_229809045.1">
    <property type="nucleotide sequence ID" value="NZ_BMZI01000004.1"/>
</dbReference>
<sequence>MWNIARLSCGDTSGIETVASWTFGAWGELHPRTTFAEWRDETRGECGAKGVPSVFVAVSDGQPIATASLTTSDMSIRPAMGPWLASVFVLPAWRGRGIASALVKRVEAEARETGLKRCYLYTPDQTALYARLGWIPTESLIYRGENVTLMHRNL</sequence>
<dbReference type="Pfam" id="PF00583">
    <property type="entry name" value="Acetyltransf_1"/>
    <property type="match status" value="1"/>
</dbReference>
<gene>
    <name evidence="4" type="ORF">GCM10009038_20770</name>
</gene>
<organism evidence="4 5">
    <name type="scientific">Salinicola rhizosphaerae</name>
    <dbReference type="NCBI Taxonomy" id="1443141"/>
    <lineage>
        <taxon>Bacteria</taxon>
        <taxon>Pseudomonadati</taxon>
        <taxon>Pseudomonadota</taxon>
        <taxon>Gammaproteobacteria</taxon>
        <taxon>Oceanospirillales</taxon>
        <taxon>Halomonadaceae</taxon>
        <taxon>Salinicola</taxon>
    </lineage>
</organism>
<dbReference type="InterPro" id="IPR000182">
    <property type="entry name" value="GNAT_dom"/>
</dbReference>
<dbReference type="CDD" id="cd04301">
    <property type="entry name" value="NAT_SF"/>
    <property type="match status" value="1"/>
</dbReference>
<comment type="caution">
    <text evidence="4">The sequence shown here is derived from an EMBL/GenBank/DDBJ whole genome shotgun (WGS) entry which is preliminary data.</text>
</comment>
<dbReference type="PANTHER" id="PTHR43877">
    <property type="entry name" value="AMINOALKYLPHOSPHONATE N-ACETYLTRANSFERASE-RELATED-RELATED"/>
    <property type="match status" value="1"/>
</dbReference>
<dbReference type="SUPFAM" id="SSF55729">
    <property type="entry name" value="Acyl-CoA N-acyltransferases (Nat)"/>
    <property type="match status" value="1"/>
</dbReference>
<evidence type="ECO:0000313" key="4">
    <source>
        <dbReference type="EMBL" id="GHB21731.1"/>
    </source>
</evidence>
<dbReference type="EMBL" id="BMZI01000004">
    <property type="protein sequence ID" value="GHB21731.1"/>
    <property type="molecule type" value="Genomic_DNA"/>
</dbReference>
<dbReference type="InterPro" id="IPR016181">
    <property type="entry name" value="Acyl_CoA_acyltransferase"/>
</dbReference>
<evidence type="ECO:0000256" key="2">
    <source>
        <dbReference type="ARBA" id="ARBA00023315"/>
    </source>
</evidence>
<dbReference type="PANTHER" id="PTHR43877:SF2">
    <property type="entry name" value="AMINOALKYLPHOSPHONATE N-ACETYLTRANSFERASE-RELATED"/>
    <property type="match status" value="1"/>
</dbReference>
<proteinExistence type="predicted"/>
<evidence type="ECO:0000259" key="3">
    <source>
        <dbReference type="PROSITE" id="PS51186"/>
    </source>
</evidence>
<protein>
    <submittedName>
        <fullName evidence="4">N-acetyltransferase GCN5</fullName>
    </submittedName>
</protein>
<dbReference type="Gene3D" id="3.40.630.30">
    <property type="match status" value="1"/>
</dbReference>
<evidence type="ECO:0000256" key="1">
    <source>
        <dbReference type="ARBA" id="ARBA00022679"/>
    </source>
</evidence>
<keyword evidence="2" id="KW-0012">Acyltransferase</keyword>
<dbReference type="Proteomes" id="UP000646745">
    <property type="component" value="Unassembled WGS sequence"/>
</dbReference>
<keyword evidence="5" id="KW-1185">Reference proteome</keyword>
<reference evidence="5" key="1">
    <citation type="journal article" date="2019" name="Int. J. Syst. Evol. Microbiol.">
        <title>The Global Catalogue of Microorganisms (GCM) 10K type strain sequencing project: providing services to taxonomists for standard genome sequencing and annotation.</title>
        <authorList>
            <consortium name="The Broad Institute Genomics Platform"/>
            <consortium name="The Broad Institute Genome Sequencing Center for Infectious Disease"/>
            <person name="Wu L."/>
            <person name="Ma J."/>
        </authorList>
    </citation>
    <scope>NUCLEOTIDE SEQUENCE [LARGE SCALE GENOMIC DNA]</scope>
    <source>
        <strain evidence="5">KCTC 32998</strain>
    </source>
</reference>
<name>A0ABQ3E406_9GAMM</name>
<accession>A0ABQ3E406</accession>
<feature type="domain" description="N-acetyltransferase" evidence="3">
    <location>
        <begin position="5"/>
        <end position="154"/>
    </location>
</feature>
<dbReference type="InterPro" id="IPR050832">
    <property type="entry name" value="Bact_Acetyltransf"/>
</dbReference>